<gene>
    <name evidence="2" type="primary">meaB</name>
    <name evidence="2" type="ORF">EPICR_80008</name>
</gene>
<dbReference type="GO" id="GO:0003924">
    <property type="term" value="F:GTPase activity"/>
    <property type="evidence" value="ECO:0007669"/>
    <property type="project" value="InterPro"/>
</dbReference>
<dbReference type="InterPro" id="IPR005129">
    <property type="entry name" value="GTPase_ArgK"/>
</dbReference>
<dbReference type="InterPro" id="IPR027417">
    <property type="entry name" value="P-loop_NTPase"/>
</dbReference>
<dbReference type="GO" id="GO:0005525">
    <property type="term" value="F:GTP binding"/>
    <property type="evidence" value="ECO:0007669"/>
    <property type="project" value="InterPro"/>
</dbReference>
<dbReference type="Pfam" id="PF03308">
    <property type="entry name" value="MeaB"/>
    <property type="match status" value="1"/>
</dbReference>
<dbReference type="PANTHER" id="PTHR23408">
    <property type="entry name" value="METHYLMALONYL-COA MUTASE"/>
    <property type="match status" value="1"/>
</dbReference>
<comment type="similarity">
    <text evidence="1">Belongs to the SIMIBI class G3E GTPase family. ArgK/MeaB subfamily.</text>
</comment>
<dbReference type="AlphaFoldDB" id="A0A484HQZ7"/>
<accession>A0A484HQZ7</accession>
<sequence>MTDPLKKTDPAHYIEGVLNRDFRALSKAITLIESSRSDHRKISREIVDGLLPKTGKAVRVGITGVPGVGKSAFIESFGMMLVEEGRRVAVLSIDPSSVRSGGSIMADKTRMKRLSAEKKAYIRPSPSGGTLGGVARKTRETLLLCEAAGFDVIIVETVGVGQSETVAASMVDFFLLLMLAGAGDELQGIKKGVMEIADAIVINKADGDNIEKAEQARREYESAVHLLSRPSDTWNPPALTCSALAMTGVREVWETILSHRDILLESGGLMEKRRSQSLDWMWSIVDEGLKERFRGHPGVKDILPQIVKDVDSGRMAPAAAADSLLFALDRGR</sequence>
<dbReference type="SUPFAM" id="SSF52540">
    <property type="entry name" value="P-loop containing nucleoside triphosphate hydrolases"/>
    <property type="match status" value="1"/>
</dbReference>
<protein>
    <submittedName>
        <fullName evidence="2">Methylmalonyl-CoA mutase accessory protein</fullName>
    </submittedName>
</protein>
<dbReference type="EMBL" id="CAACVI010000051">
    <property type="protein sequence ID" value="VEN75317.1"/>
    <property type="molecule type" value="Genomic_DNA"/>
</dbReference>
<dbReference type="Gene3D" id="3.40.50.300">
    <property type="entry name" value="P-loop containing nucleotide triphosphate hydrolases"/>
    <property type="match status" value="1"/>
</dbReference>
<dbReference type="PANTHER" id="PTHR23408:SF3">
    <property type="entry name" value="METHYLMALONIC ACIDURIA TYPE A PROTEIN, MITOCHONDRIAL"/>
    <property type="match status" value="1"/>
</dbReference>
<evidence type="ECO:0000256" key="1">
    <source>
        <dbReference type="ARBA" id="ARBA00009625"/>
    </source>
</evidence>
<reference evidence="2" key="1">
    <citation type="submission" date="2019-01" db="EMBL/GenBank/DDBJ databases">
        <authorList>
            <consortium name="Genoscope - CEA"/>
            <person name="William W."/>
        </authorList>
    </citation>
    <scope>NUCLEOTIDE SEQUENCE</scope>
    <source>
        <strain evidence="2">CR-1</strain>
    </source>
</reference>
<dbReference type="Gene3D" id="1.10.287.130">
    <property type="match status" value="1"/>
</dbReference>
<proteinExistence type="inferred from homology"/>
<name>A0A484HQZ7_9BACT</name>
<dbReference type="Gene3D" id="1.20.5.170">
    <property type="match status" value="1"/>
</dbReference>
<dbReference type="GO" id="GO:0005737">
    <property type="term" value="C:cytoplasm"/>
    <property type="evidence" value="ECO:0007669"/>
    <property type="project" value="TreeGrafter"/>
</dbReference>
<dbReference type="CDD" id="cd03114">
    <property type="entry name" value="MMAA-like"/>
    <property type="match status" value="1"/>
</dbReference>
<dbReference type="NCBIfam" id="NF006958">
    <property type="entry name" value="PRK09435.1"/>
    <property type="match status" value="1"/>
</dbReference>
<dbReference type="NCBIfam" id="TIGR00750">
    <property type="entry name" value="lao"/>
    <property type="match status" value="1"/>
</dbReference>
<evidence type="ECO:0000313" key="2">
    <source>
        <dbReference type="EMBL" id="VEN75317.1"/>
    </source>
</evidence>
<organism evidence="2">
    <name type="scientific">uncultured Desulfobacteraceae bacterium</name>
    <dbReference type="NCBI Taxonomy" id="218296"/>
    <lineage>
        <taxon>Bacteria</taxon>
        <taxon>Pseudomonadati</taxon>
        <taxon>Thermodesulfobacteriota</taxon>
        <taxon>Desulfobacteria</taxon>
        <taxon>Desulfobacterales</taxon>
        <taxon>Desulfobacteraceae</taxon>
        <taxon>environmental samples</taxon>
    </lineage>
</organism>